<gene>
    <name evidence="1" type="ORF">AVEN_148087_1</name>
</gene>
<proteinExistence type="predicted"/>
<dbReference type="PANTHER" id="PTHR46114">
    <property type="entry name" value="APPLE DOMAIN-CONTAINING PROTEIN"/>
    <property type="match status" value="1"/>
</dbReference>
<keyword evidence="2" id="KW-1185">Reference proteome</keyword>
<dbReference type="EMBL" id="BGPR01001242">
    <property type="protein sequence ID" value="GBM49167.1"/>
    <property type="molecule type" value="Genomic_DNA"/>
</dbReference>
<dbReference type="Proteomes" id="UP000499080">
    <property type="component" value="Unassembled WGS sequence"/>
</dbReference>
<sequence>MAKEVLYIEYDPSEWRLFIDSSKTSLEAVLLHNSNSFALLPLGHSMRLEKNYNNDLSMILEKINYQEHRCMVCGDLKMLTVSLETMGNKEKEAWDTFKDVVHRVLENAKDPLYKTIVQRMLTAYEAQGCKMSLKVHFLHSHIVKSRVEDFTRMSVISRRYTKEDGTSTC</sequence>
<reference evidence="1 2" key="1">
    <citation type="journal article" date="2019" name="Sci. Rep.">
        <title>Orb-weaving spider Araneus ventricosus genome elucidates the spidroin gene catalogue.</title>
        <authorList>
            <person name="Kono N."/>
            <person name="Nakamura H."/>
            <person name="Ohtoshi R."/>
            <person name="Moran D.A.P."/>
            <person name="Shinohara A."/>
            <person name="Yoshida Y."/>
            <person name="Fujiwara M."/>
            <person name="Mori M."/>
            <person name="Tomita M."/>
            <person name="Arakawa K."/>
        </authorList>
    </citation>
    <scope>NUCLEOTIDE SEQUENCE [LARGE SCALE GENOMIC DNA]</scope>
</reference>
<accession>A0A4Y2G7E2</accession>
<comment type="caution">
    <text evidence="1">The sequence shown here is derived from an EMBL/GenBank/DDBJ whole genome shotgun (WGS) entry which is preliminary data.</text>
</comment>
<dbReference type="PANTHER" id="PTHR46114:SF1">
    <property type="entry name" value="ZAD DOMAIN-CONTAINING PROTEIN"/>
    <property type="match status" value="1"/>
</dbReference>
<evidence type="ECO:0000313" key="2">
    <source>
        <dbReference type="Proteomes" id="UP000499080"/>
    </source>
</evidence>
<organism evidence="1 2">
    <name type="scientific">Araneus ventricosus</name>
    <name type="common">Orbweaver spider</name>
    <name type="synonym">Epeira ventricosa</name>
    <dbReference type="NCBI Taxonomy" id="182803"/>
    <lineage>
        <taxon>Eukaryota</taxon>
        <taxon>Metazoa</taxon>
        <taxon>Ecdysozoa</taxon>
        <taxon>Arthropoda</taxon>
        <taxon>Chelicerata</taxon>
        <taxon>Arachnida</taxon>
        <taxon>Araneae</taxon>
        <taxon>Araneomorphae</taxon>
        <taxon>Entelegynae</taxon>
        <taxon>Araneoidea</taxon>
        <taxon>Araneidae</taxon>
        <taxon>Araneus</taxon>
    </lineage>
</organism>
<evidence type="ECO:0000313" key="1">
    <source>
        <dbReference type="EMBL" id="GBM49167.1"/>
    </source>
</evidence>
<protein>
    <submittedName>
        <fullName evidence="1">Uncharacterized protein</fullName>
    </submittedName>
</protein>
<name>A0A4Y2G7E2_ARAVE</name>
<dbReference type="AlphaFoldDB" id="A0A4Y2G7E2"/>
<dbReference type="OrthoDB" id="8047980at2759"/>